<dbReference type="AlphaFoldDB" id="A0AAD5XNR7"/>
<dbReference type="Proteomes" id="UP001212152">
    <property type="component" value="Unassembled WGS sequence"/>
</dbReference>
<comment type="caution">
    <text evidence="2">The sequence shown here is derived from an EMBL/GenBank/DDBJ whole genome shotgun (WGS) entry which is preliminary data.</text>
</comment>
<gene>
    <name evidence="2" type="ORF">HDU87_000635</name>
</gene>
<feature type="compositionally biased region" description="Polar residues" evidence="1">
    <location>
        <begin position="49"/>
        <end position="59"/>
    </location>
</feature>
<evidence type="ECO:0000313" key="3">
    <source>
        <dbReference type="Proteomes" id="UP001212152"/>
    </source>
</evidence>
<evidence type="ECO:0000313" key="2">
    <source>
        <dbReference type="EMBL" id="KAJ3169360.1"/>
    </source>
</evidence>
<organism evidence="2 3">
    <name type="scientific">Geranomyces variabilis</name>
    <dbReference type="NCBI Taxonomy" id="109894"/>
    <lineage>
        <taxon>Eukaryota</taxon>
        <taxon>Fungi</taxon>
        <taxon>Fungi incertae sedis</taxon>
        <taxon>Chytridiomycota</taxon>
        <taxon>Chytridiomycota incertae sedis</taxon>
        <taxon>Chytridiomycetes</taxon>
        <taxon>Spizellomycetales</taxon>
        <taxon>Powellomycetaceae</taxon>
        <taxon>Geranomyces</taxon>
    </lineage>
</organism>
<dbReference type="EMBL" id="JADGJQ010000108">
    <property type="protein sequence ID" value="KAJ3169360.1"/>
    <property type="molecule type" value="Genomic_DNA"/>
</dbReference>
<feature type="region of interest" description="Disordered" evidence="1">
    <location>
        <begin position="44"/>
        <end position="67"/>
    </location>
</feature>
<reference evidence="2" key="1">
    <citation type="submission" date="2020-05" db="EMBL/GenBank/DDBJ databases">
        <title>Phylogenomic resolution of chytrid fungi.</title>
        <authorList>
            <person name="Stajich J.E."/>
            <person name="Amses K."/>
            <person name="Simmons R."/>
            <person name="Seto K."/>
            <person name="Myers J."/>
            <person name="Bonds A."/>
            <person name="Quandt C.A."/>
            <person name="Barry K."/>
            <person name="Liu P."/>
            <person name="Grigoriev I."/>
            <person name="Longcore J.E."/>
            <person name="James T.Y."/>
        </authorList>
    </citation>
    <scope>NUCLEOTIDE SEQUENCE</scope>
    <source>
        <strain evidence="2">JEL0379</strain>
    </source>
</reference>
<sequence length="167" mass="18652">MSFEDMEKSLAVQPTLGIRVRHMPYHHFIKIVLVALPAKVIPKRKRASQPDSSNPTHTDAAQFGEHRSRTYKPLHPLPYSGRKIDSALLWLRSKAARFGASVEDGEPWKSRKFFCGAGVFETDAEVDIAQSERSGLLVKQVLQLQLLCFVNLVDGGCSRHGISTARN</sequence>
<protein>
    <submittedName>
        <fullName evidence="2">Uncharacterized protein</fullName>
    </submittedName>
</protein>
<keyword evidence="3" id="KW-1185">Reference proteome</keyword>
<accession>A0AAD5XNR7</accession>
<evidence type="ECO:0000256" key="1">
    <source>
        <dbReference type="SAM" id="MobiDB-lite"/>
    </source>
</evidence>
<proteinExistence type="predicted"/>
<name>A0AAD5XNR7_9FUNG</name>